<feature type="non-terminal residue" evidence="1">
    <location>
        <position position="46"/>
    </location>
</feature>
<evidence type="ECO:0000313" key="1">
    <source>
        <dbReference type="EMBL" id="NJQ05434.1"/>
    </source>
</evidence>
<keyword evidence="2" id="KW-1185">Reference proteome</keyword>
<name>A0A7X6CZR5_9ACTN</name>
<dbReference type="AlphaFoldDB" id="A0A7X6CZR5"/>
<sequence length="46" mass="4726">MLAIGGPALLTASAAGAAWLVLLVVARRTLTGPWAHHDARRAPTPP</sequence>
<comment type="caution">
    <text evidence="1">The sequence shown here is derived from an EMBL/GenBank/DDBJ whole genome shotgun (WGS) entry which is preliminary data.</text>
</comment>
<dbReference type="EMBL" id="JAAVJD010000037">
    <property type="protein sequence ID" value="NJQ05434.1"/>
    <property type="molecule type" value="Genomic_DNA"/>
</dbReference>
<gene>
    <name evidence="1" type="ORF">HCN56_07555</name>
</gene>
<accession>A0A7X6CZR5</accession>
<protein>
    <submittedName>
        <fullName evidence="1">Uncharacterized protein</fullName>
    </submittedName>
</protein>
<proteinExistence type="predicted"/>
<dbReference type="Proteomes" id="UP000578686">
    <property type="component" value="Unassembled WGS sequence"/>
</dbReference>
<organism evidence="1 2">
    <name type="scientific">Streptomyces lonarensis</name>
    <dbReference type="NCBI Taxonomy" id="700599"/>
    <lineage>
        <taxon>Bacteria</taxon>
        <taxon>Bacillati</taxon>
        <taxon>Actinomycetota</taxon>
        <taxon>Actinomycetes</taxon>
        <taxon>Kitasatosporales</taxon>
        <taxon>Streptomycetaceae</taxon>
        <taxon>Streptomyces</taxon>
    </lineage>
</organism>
<reference evidence="1 2" key="1">
    <citation type="submission" date="2020-03" db="EMBL/GenBank/DDBJ databases">
        <title>Draft genome of Streptomyces sp. ventii, isolated from the Axial Seamount in the Pacific Ocean, and resequencing of the two type strains Streptomyces lonarensis strain NCL 716 and Streptomyces bohaiensis strain 11A07.</title>
        <authorList>
            <person name="Loughran R.M."/>
            <person name="Pfannmuller K.M."/>
            <person name="Wasson B.J."/>
            <person name="Deadmond M.C."/>
            <person name="Paddock B.E."/>
            <person name="Koyack M.J."/>
            <person name="Gallegos D.A."/>
            <person name="Mitchell E.A."/>
            <person name="Ushijima B."/>
            <person name="Saw J.H."/>
            <person name="Mcphail K.L."/>
            <person name="Videau P."/>
        </authorList>
    </citation>
    <scope>NUCLEOTIDE SEQUENCE [LARGE SCALE GENOMIC DNA]</scope>
    <source>
        <strain evidence="1 2">NCL716</strain>
    </source>
</reference>
<evidence type="ECO:0000313" key="2">
    <source>
        <dbReference type="Proteomes" id="UP000578686"/>
    </source>
</evidence>